<protein>
    <submittedName>
        <fullName evidence="3">LOW QUALITY PROTEIN: talanin-like</fullName>
    </submittedName>
</protein>
<name>A0A8B7K425_CAMFR</name>
<evidence type="ECO:0000256" key="1">
    <source>
        <dbReference type="SAM" id="MobiDB-lite"/>
    </source>
</evidence>
<feature type="region of interest" description="Disordered" evidence="1">
    <location>
        <begin position="77"/>
        <end position="104"/>
    </location>
</feature>
<evidence type="ECO:0000313" key="2">
    <source>
        <dbReference type="Proteomes" id="UP000694856"/>
    </source>
</evidence>
<dbReference type="RefSeq" id="XP_014407214.1">
    <property type="nucleotide sequence ID" value="XM_014551728.1"/>
</dbReference>
<gene>
    <name evidence="3" type="primary">LOC102516823</name>
</gene>
<reference evidence="3" key="1">
    <citation type="submission" date="2025-08" db="UniProtKB">
        <authorList>
            <consortium name="RefSeq"/>
        </authorList>
    </citation>
    <scope>IDENTIFICATION</scope>
    <source>
        <tissue evidence="3">Ear skin</tissue>
    </source>
</reference>
<organism evidence="2 3">
    <name type="scientific">Camelus ferus</name>
    <name type="common">Wild bactrian camel</name>
    <name type="synonym">Camelus bactrianus ferus</name>
    <dbReference type="NCBI Taxonomy" id="419612"/>
    <lineage>
        <taxon>Eukaryota</taxon>
        <taxon>Metazoa</taxon>
        <taxon>Chordata</taxon>
        <taxon>Craniata</taxon>
        <taxon>Vertebrata</taxon>
        <taxon>Euteleostomi</taxon>
        <taxon>Mammalia</taxon>
        <taxon>Eutheria</taxon>
        <taxon>Laurasiatheria</taxon>
        <taxon>Artiodactyla</taxon>
        <taxon>Tylopoda</taxon>
        <taxon>Camelidae</taxon>
        <taxon>Camelus</taxon>
    </lineage>
</organism>
<accession>A0A8B7K425</accession>
<keyword evidence="2" id="KW-1185">Reference proteome</keyword>
<sequence>MQREEGRHMATAKSFRCWNIDRNQADINPCPCGANFQLEETIETKATHLKKSLMEESLPWKGHLTFHPLHPIDKKTQAWGWQSGSSSELKPRNQPPPQPTGSNHDMVLRASAEMCCGLSEFITVPSYAGVSIQGHFWFFFSSRLRTRSIQV</sequence>
<dbReference type="GeneID" id="102516823"/>
<dbReference type="Proteomes" id="UP000694856">
    <property type="component" value="Chromosome 11"/>
</dbReference>
<proteinExistence type="predicted"/>
<feature type="compositionally biased region" description="Polar residues" evidence="1">
    <location>
        <begin position="79"/>
        <end position="88"/>
    </location>
</feature>
<dbReference type="OrthoDB" id="9534843at2759"/>
<dbReference type="KEGG" id="cfr:102516823"/>
<evidence type="ECO:0000313" key="3">
    <source>
        <dbReference type="RefSeq" id="XP_014407214.1"/>
    </source>
</evidence>
<dbReference type="AlphaFoldDB" id="A0A8B7K425"/>